<feature type="domain" description="Mo-dependent nitrogenase C-terminal" evidence="1">
    <location>
        <begin position="158"/>
        <end position="240"/>
    </location>
</feature>
<comment type="caution">
    <text evidence="2">The sequence shown here is derived from an EMBL/GenBank/DDBJ whole genome shotgun (WGS) entry which is preliminary data.</text>
</comment>
<dbReference type="OrthoDB" id="516441at2"/>
<keyword evidence="3" id="KW-1185">Reference proteome</keyword>
<name>A0A2T1E378_9CYAN</name>
<gene>
    <name evidence="2" type="ORF">C7B82_17140</name>
</gene>
<dbReference type="Pfam" id="PF04391">
    <property type="entry name" value="DUF533"/>
    <property type="match status" value="1"/>
</dbReference>
<reference evidence="3" key="1">
    <citation type="submission" date="2018-02" db="EMBL/GenBank/DDBJ databases">
        <authorList>
            <person name="Moore K."/>
            <person name="Momper L."/>
        </authorList>
    </citation>
    <scope>NUCLEOTIDE SEQUENCE [LARGE SCALE GENOMIC DNA]</scope>
    <source>
        <strain evidence="3">ULC18</strain>
    </source>
</reference>
<evidence type="ECO:0000313" key="2">
    <source>
        <dbReference type="EMBL" id="PSB27197.1"/>
    </source>
</evidence>
<reference evidence="2 3" key="2">
    <citation type="submission" date="2018-03" db="EMBL/GenBank/DDBJ databases">
        <title>The ancient ancestry and fast evolution of plastids.</title>
        <authorList>
            <person name="Moore K.R."/>
            <person name="Magnabosco C."/>
            <person name="Momper L."/>
            <person name="Gold D.A."/>
            <person name="Bosak T."/>
            <person name="Fournier G.P."/>
        </authorList>
    </citation>
    <scope>NUCLEOTIDE SEQUENCE [LARGE SCALE GENOMIC DNA]</scope>
    <source>
        <strain evidence="2 3">ULC18</strain>
    </source>
</reference>
<protein>
    <submittedName>
        <fullName evidence="2">Nitrogenase</fullName>
    </submittedName>
</protein>
<dbReference type="Gene3D" id="1.10.3680.10">
    <property type="entry name" value="TerB-like"/>
    <property type="match status" value="1"/>
</dbReference>
<dbReference type="CDD" id="cd07177">
    <property type="entry name" value="terB_like"/>
    <property type="match status" value="1"/>
</dbReference>
<evidence type="ECO:0000313" key="3">
    <source>
        <dbReference type="Proteomes" id="UP000239576"/>
    </source>
</evidence>
<sequence>MTSTLQSSYTSQQISVWLRGLLTIAWADGHFDPEEQHLITSLINQELTAADTSKALDPVSPAELAEALGQDPAQAENFMRMAVMVAIADGVYSFCEDELLFRYCQALGLKTEVLEVLRTALHESETEAEAAQSVQPMLVSSIERPMQSYVNLQPHPTVLQPVRDWLDKMDVQDPKIAHFLCKLIPSQCPFERDINLFGRTIAHIPPLCKLNPLYDQLVGLRFRALSYLADTCSEDISSYC</sequence>
<evidence type="ECO:0000259" key="1">
    <source>
        <dbReference type="Pfam" id="PF06967"/>
    </source>
</evidence>
<dbReference type="InterPro" id="IPR009717">
    <property type="entry name" value="Mo-dep_Nase_C"/>
</dbReference>
<dbReference type="AlphaFoldDB" id="A0A2T1E378"/>
<proteinExistence type="predicted"/>
<dbReference type="InterPro" id="IPR029024">
    <property type="entry name" value="TerB-like"/>
</dbReference>
<dbReference type="Pfam" id="PF06967">
    <property type="entry name" value="Mo-nitro_C"/>
    <property type="match status" value="1"/>
</dbReference>
<dbReference type="Proteomes" id="UP000239576">
    <property type="component" value="Unassembled WGS sequence"/>
</dbReference>
<accession>A0A2T1E378</accession>
<dbReference type="EMBL" id="PVWK01000097">
    <property type="protein sequence ID" value="PSB27197.1"/>
    <property type="molecule type" value="Genomic_DNA"/>
</dbReference>
<organism evidence="2 3">
    <name type="scientific">Stenomitos frigidus ULC18</name>
    <dbReference type="NCBI Taxonomy" id="2107698"/>
    <lineage>
        <taxon>Bacteria</taxon>
        <taxon>Bacillati</taxon>
        <taxon>Cyanobacteriota</taxon>
        <taxon>Cyanophyceae</taxon>
        <taxon>Leptolyngbyales</taxon>
        <taxon>Leptolyngbyaceae</taxon>
        <taxon>Stenomitos</taxon>
    </lineage>
</organism>
<dbReference type="SUPFAM" id="SSF158682">
    <property type="entry name" value="TerB-like"/>
    <property type="match status" value="1"/>
</dbReference>
<dbReference type="RefSeq" id="WP_106257498.1">
    <property type="nucleotide sequence ID" value="NZ_CAWNSW010000129.1"/>
</dbReference>
<dbReference type="InterPro" id="IPR007486">
    <property type="entry name" value="YebE"/>
</dbReference>